<dbReference type="AlphaFoldDB" id="A0A6N8I391"/>
<evidence type="ECO:0000313" key="3">
    <source>
        <dbReference type="Proteomes" id="UP000469440"/>
    </source>
</evidence>
<dbReference type="EMBL" id="VWXL01000089">
    <property type="protein sequence ID" value="MVB12385.1"/>
    <property type="molecule type" value="Genomic_DNA"/>
</dbReference>
<reference evidence="2 3" key="1">
    <citation type="submission" date="2019-09" db="EMBL/GenBank/DDBJ databases">
        <title>Genome sequence of Clostridium sp. EA1.</title>
        <authorList>
            <person name="Poehlein A."/>
            <person name="Bengelsdorf F.R."/>
            <person name="Daniel R."/>
        </authorList>
    </citation>
    <scope>NUCLEOTIDE SEQUENCE [LARGE SCALE GENOMIC DNA]</scope>
    <source>
        <strain evidence="2 3">EA1</strain>
    </source>
</reference>
<dbReference type="RefSeq" id="WP_156991151.1">
    <property type="nucleotide sequence ID" value="NZ_VWXL01000089.1"/>
</dbReference>
<sequence length="305" mass="33585">MKKLGSLFLILILCLPAAGCRAGFQQQNSSGQSVETRETAVRNLVTEFGKQLQNVSLTASKEKVAEDMQKYYGDYVTPSLLEEWQTDPSSAPGRTVSSPWPDRIAILSVQRLADDAYDVTGEIIEATSADESGGQPAGKKGIRLSVRNIGGLWLIDDVTVDQQTLLAAVVYENTQYGFTVSLPSSWKGYTVRTEDWQGYSLVPGQEGKITETGPEIFVRHPKWTKETPRQDIPILIFTLDQWNAIQKDQFHIGAAPIGPSELARNSKYVFALPARYNFAFLPGYEEVDTLIRGGAVKATEKFGGS</sequence>
<evidence type="ECO:0008006" key="4">
    <source>
        <dbReference type="Google" id="ProtNLM"/>
    </source>
</evidence>
<evidence type="ECO:0000313" key="2">
    <source>
        <dbReference type="EMBL" id="MVB12385.1"/>
    </source>
</evidence>
<feature type="chain" id="PRO_5038535018" description="DUF4878 domain-containing protein" evidence="1">
    <location>
        <begin position="23"/>
        <end position="305"/>
    </location>
</feature>
<protein>
    <recommendedName>
        <fullName evidence="4">DUF4878 domain-containing protein</fullName>
    </recommendedName>
</protein>
<gene>
    <name evidence="2" type="ORF">CAFE_31200</name>
</gene>
<name>A0A6N8I391_9FIRM</name>
<evidence type="ECO:0000256" key="1">
    <source>
        <dbReference type="SAM" id="SignalP"/>
    </source>
</evidence>
<dbReference type="Proteomes" id="UP000469440">
    <property type="component" value="Unassembled WGS sequence"/>
</dbReference>
<comment type="caution">
    <text evidence="2">The sequence shown here is derived from an EMBL/GenBank/DDBJ whole genome shotgun (WGS) entry which is preliminary data.</text>
</comment>
<proteinExistence type="predicted"/>
<feature type="signal peptide" evidence="1">
    <location>
        <begin position="1"/>
        <end position="22"/>
    </location>
</feature>
<dbReference type="OrthoDB" id="9762883at2"/>
<accession>A0A6N8I391</accession>
<organism evidence="2 3">
    <name type="scientific">Caproicibacter fermentans</name>
    <dbReference type="NCBI Taxonomy" id="2576756"/>
    <lineage>
        <taxon>Bacteria</taxon>
        <taxon>Bacillati</taxon>
        <taxon>Bacillota</taxon>
        <taxon>Clostridia</taxon>
        <taxon>Eubacteriales</taxon>
        <taxon>Acutalibacteraceae</taxon>
        <taxon>Caproicibacter</taxon>
    </lineage>
</organism>
<keyword evidence="1" id="KW-0732">Signal</keyword>
<keyword evidence="3" id="KW-1185">Reference proteome</keyword>